<proteinExistence type="predicted"/>
<comment type="caution">
    <text evidence="1">The sequence shown here is derived from an EMBL/GenBank/DDBJ whole genome shotgun (WGS) entry which is preliminary data.</text>
</comment>
<dbReference type="EMBL" id="VSSQ01126521">
    <property type="protein sequence ID" value="MPN56312.1"/>
    <property type="molecule type" value="Genomic_DNA"/>
</dbReference>
<gene>
    <name evidence="1" type="ORF">SDC9_204000</name>
</gene>
<dbReference type="AlphaFoldDB" id="A0A645IZL6"/>
<evidence type="ECO:0000313" key="1">
    <source>
        <dbReference type="EMBL" id="MPN56312.1"/>
    </source>
</evidence>
<reference evidence="1" key="1">
    <citation type="submission" date="2019-08" db="EMBL/GenBank/DDBJ databases">
        <authorList>
            <person name="Kucharzyk K."/>
            <person name="Murdoch R.W."/>
            <person name="Higgins S."/>
            <person name="Loffler F."/>
        </authorList>
    </citation>
    <scope>NUCLEOTIDE SEQUENCE</scope>
</reference>
<organism evidence="1">
    <name type="scientific">bioreactor metagenome</name>
    <dbReference type="NCBI Taxonomy" id="1076179"/>
    <lineage>
        <taxon>unclassified sequences</taxon>
        <taxon>metagenomes</taxon>
        <taxon>ecological metagenomes</taxon>
    </lineage>
</organism>
<accession>A0A645IZL6</accession>
<protein>
    <submittedName>
        <fullName evidence="1">Uncharacterized protein</fullName>
    </submittedName>
</protein>
<sequence length="120" mass="13027">MLYNYPSIGRAVGVQPLIDHGVSAQAQRAVGARPLIVTDRDQCDIHDLQRVVSACQDMAGRSRNQKVKRKAAADFKGAAFRRAQQRAGGGNIDSIVCFVISKPVIGRHFGKGTGKRRQAL</sequence>
<name>A0A645IZL6_9ZZZZ</name>